<comment type="caution">
    <text evidence="1">The sequence shown here is derived from an EMBL/GenBank/DDBJ whole genome shotgun (WGS) entry which is preliminary data.</text>
</comment>
<organism evidence="1">
    <name type="scientific">marine sediment metagenome</name>
    <dbReference type="NCBI Taxonomy" id="412755"/>
    <lineage>
        <taxon>unclassified sequences</taxon>
        <taxon>metagenomes</taxon>
        <taxon>ecological metagenomes</taxon>
    </lineage>
</organism>
<name>X1CN91_9ZZZZ</name>
<gene>
    <name evidence="1" type="ORF">S01H4_30140</name>
</gene>
<reference evidence="1" key="1">
    <citation type="journal article" date="2014" name="Front. Microbiol.">
        <title>High frequency of phylogenetically diverse reductive dehalogenase-homologous genes in deep subseafloor sedimentary metagenomes.</title>
        <authorList>
            <person name="Kawai M."/>
            <person name="Futagami T."/>
            <person name="Toyoda A."/>
            <person name="Takaki Y."/>
            <person name="Nishi S."/>
            <person name="Hori S."/>
            <person name="Arai W."/>
            <person name="Tsubouchi T."/>
            <person name="Morono Y."/>
            <person name="Uchiyama I."/>
            <person name="Ito T."/>
            <person name="Fujiyama A."/>
            <person name="Inagaki F."/>
            <person name="Takami H."/>
        </authorList>
    </citation>
    <scope>NUCLEOTIDE SEQUENCE</scope>
    <source>
        <strain evidence="1">Expedition CK06-06</strain>
    </source>
</reference>
<proteinExistence type="predicted"/>
<dbReference type="AlphaFoldDB" id="X1CN91"/>
<evidence type="ECO:0000313" key="1">
    <source>
        <dbReference type="EMBL" id="GAG85711.1"/>
    </source>
</evidence>
<sequence length="275" mass="32520">PKRILKFFIDKKYKHHKRIDGRIVFINYENIYLNTLAFRSEIEAYVKEEIFIIGKGEAVDIYLENLFLQTLISQPESAKSIYQNWSSKGKPWIPFIVPSVCRIMGVWGKLISPFNPISFTEQWEDAKVYPQHLNPEWGIDCIAFLYENNWWEDSVWVKTLQNGDGVLVVCQEEMSNWDAPNNNGEEEDLNEEEVRRVLLSELWKIPIIKFWTDIIMENIKNHGIGIWFLRLPHGDKFWAIEGSSTPYDYLRFLRELPEHIGKENEPDWALLKLNV</sequence>
<dbReference type="EMBL" id="BART01015530">
    <property type="protein sequence ID" value="GAG85711.1"/>
    <property type="molecule type" value="Genomic_DNA"/>
</dbReference>
<protein>
    <submittedName>
        <fullName evidence="1">Uncharacterized protein</fullName>
    </submittedName>
</protein>
<accession>X1CN91</accession>
<feature type="non-terminal residue" evidence="1">
    <location>
        <position position="1"/>
    </location>
</feature>